<dbReference type="PANTHER" id="PTHR43172">
    <property type="entry name" value="ADENYLOSUCCINATE LYASE"/>
    <property type="match status" value="1"/>
</dbReference>
<dbReference type="Proteomes" id="UP000713904">
    <property type="component" value="Unassembled WGS sequence"/>
</dbReference>
<comment type="similarity">
    <text evidence="4">Belongs to the lyase 1 family. Adenylosuccinate lyase subfamily.</text>
</comment>
<evidence type="ECO:0000256" key="4">
    <source>
        <dbReference type="RuleBase" id="RU361172"/>
    </source>
</evidence>
<sequence>MKNTYESPLTSRYASDKMQELFSPDKKFKTWRKLWIALAETEMELGLDISQEQIDELKKFQNDINYDVAKAREKEVRHDVMSHVYAYGVQCPKAAGIIHLGATSCFVGDNTDLIIIYEAMELVKKRLVKVISTLTEFANEYKSLPTLGFTHYQPAQPTTVGKRATLWIQDFLLDLESLEDFLQRKRLRGAKGTTGTQASFLELFDGDYEKVKLLDKTVAEKMGYEDVFAVTGQTYSRKIDSQVVNILAGIAQSATKFSNDIRLLQHLKEIEEPFEKNQIGSSAMAYKRNPMRSERIASLSRYVISDMLNPAMTVCGQWFERTLDDSANKRISVPEAFLAIDAVLNLCANVSDGLVVYPKVIEQRLMKELPFMATENIMMDAVKRGGNRQELHEKIRVHSLEAARVVKAEGGENDLVDRIANDSSFGITKEEILEVLKPELYVGCAPMQVEEFIDNIVKPMIKDEDSVEISEITV</sequence>
<feature type="domain" description="Adenylosuccinate lyase C-terminal" evidence="5">
    <location>
        <begin position="369"/>
        <end position="453"/>
    </location>
</feature>
<keyword evidence="4" id="KW-0658">Purine biosynthesis</keyword>
<dbReference type="InterPro" id="IPR019468">
    <property type="entry name" value="AdenyloSucc_lyase_C"/>
</dbReference>
<evidence type="ECO:0000259" key="5">
    <source>
        <dbReference type="SMART" id="SM00998"/>
    </source>
</evidence>
<dbReference type="Gene3D" id="1.20.200.10">
    <property type="entry name" value="Fumarase/aspartase (Central domain)"/>
    <property type="match status" value="1"/>
</dbReference>
<accession>A0ABR6TLS8</accession>
<dbReference type="RefSeq" id="WP_185624279.1">
    <property type="nucleotide sequence ID" value="NZ_JABGBW010000003.1"/>
</dbReference>
<reference evidence="6 7" key="1">
    <citation type="submission" date="2020-05" db="EMBL/GenBank/DDBJ databases">
        <title>Draft genome of xy-202 and genomic insight in genome of the genus Peptostreptococcus.</title>
        <authorList>
            <person name="Zhang Z."/>
        </authorList>
    </citation>
    <scope>NUCLEOTIDE SEQUENCE [LARGE SCALE GENOMIC DNA]</scope>
    <source>
        <strain evidence="6 7">DSM 27025</strain>
    </source>
</reference>
<dbReference type="EC" id="4.3.2.2" evidence="3 4"/>
<gene>
    <name evidence="6" type="ORF">HLB29_06155</name>
</gene>
<dbReference type="InterPro" id="IPR004769">
    <property type="entry name" value="Pur_lyase"/>
</dbReference>
<evidence type="ECO:0000313" key="7">
    <source>
        <dbReference type="Proteomes" id="UP000713904"/>
    </source>
</evidence>
<keyword evidence="2 4" id="KW-0456">Lyase</keyword>
<dbReference type="InterPro" id="IPR008948">
    <property type="entry name" value="L-Aspartase-like"/>
</dbReference>
<dbReference type="Gene3D" id="1.10.40.30">
    <property type="entry name" value="Fumarase/aspartase (C-terminal domain)"/>
    <property type="match status" value="1"/>
</dbReference>
<protein>
    <recommendedName>
        <fullName evidence="3 4">Adenylosuccinate lyase</fullName>
        <shortName evidence="4">ASL</shortName>
        <ecNumber evidence="3 4">4.3.2.2</ecNumber>
    </recommendedName>
    <alternativeName>
        <fullName evidence="4">Adenylosuccinase</fullName>
    </alternativeName>
</protein>
<dbReference type="EMBL" id="JABGBW010000003">
    <property type="protein sequence ID" value="MBC2576265.1"/>
    <property type="molecule type" value="Genomic_DNA"/>
</dbReference>
<dbReference type="InterPro" id="IPR022761">
    <property type="entry name" value="Fumarate_lyase_N"/>
</dbReference>
<dbReference type="Pfam" id="PF00206">
    <property type="entry name" value="Lyase_1"/>
    <property type="match status" value="1"/>
</dbReference>
<dbReference type="NCBIfam" id="TIGR00928">
    <property type="entry name" value="purB"/>
    <property type="match status" value="1"/>
</dbReference>
<comment type="pathway">
    <text evidence="4">Purine metabolism; IMP biosynthesis via de novo pathway; 5-amino-1-(5-phospho-D-ribosyl)imidazole-4-carboxamide from 5-amino-1-(5-phospho-D-ribosyl)imidazole-4-carboxylate: step 2/2.</text>
</comment>
<dbReference type="SUPFAM" id="SSF48557">
    <property type="entry name" value="L-aspartase-like"/>
    <property type="match status" value="1"/>
</dbReference>
<dbReference type="CDD" id="cd03302">
    <property type="entry name" value="Adenylsuccinate_lyase_2"/>
    <property type="match status" value="1"/>
</dbReference>
<evidence type="ECO:0000256" key="3">
    <source>
        <dbReference type="NCBIfam" id="TIGR00928"/>
    </source>
</evidence>
<dbReference type="Pfam" id="PF10397">
    <property type="entry name" value="ADSL_C"/>
    <property type="match status" value="1"/>
</dbReference>
<dbReference type="GO" id="GO:0016829">
    <property type="term" value="F:lyase activity"/>
    <property type="evidence" value="ECO:0007669"/>
    <property type="project" value="UniProtKB-KW"/>
</dbReference>
<dbReference type="InterPro" id="IPR000362">
    <property type="entry name" value="Fumarate_lyase_fam"/>
</dbReference>
<comment type="catalytic activity">
    <reaction evidence="4">
        <text>(2S)-2-[5-amino-1-(5-phospho-beta-D-ribosyl)imidazole-4-carboxamido]succinate = 5-amino-1-(5-phospho-beta-D-ribosyl)imidazole-4-carboxamide + fumarate</text>
        <dbReference type="Rhea" id="RHEA:23920"/>
        <dbReference type="ChEBI" id="CHEBI:29806"/>
        <dbReference type="ChEBI" id="CHEBI:58443"/>
        <dbReference type="ChEBI" id="CHEBI:58475"/>
        <dbReference type="EC" id="4.3.2.2"/>
    </reaction>
</comment>
<comment type="catalytic activity">
    <reaction evidence="4">
        <text>N(6)-(1,2-dicarboxyethyl)-AMP = fumarate + AMP</text>
        <dbReference type="Rhea" id="RHEA:16853"/>
        <dbReference type="ChEBI" id="CHEBI:29806"/>
        <dbReference type="ChEBI" id="CHEBI:57567"/>
        <dbReference type="ChEBI" id="CHEBI:456215"/>
        <dbReference type="EC" id="4.3.2.2"/>
    </reaction>
</comment>
<proteinExistence type="inferred from homology"/>
<evidence type="ECO:0000256" key="2">
    <source>
        <dbReference type="ARBA" id="ARBA00023239"/>
    </source>
</evidence>
<organism evidence="6 7">
    <name type="scientific">Peptostreptococcus canis</name>
    <dbReference type="NCBI Taxonomy" id="1159213"/>
    <lineage>
        <taxon>Bacteria</taxon>
        <taxon>Bacillati</taxon>
        <taxon>Bacillota</taxon>
        <taxon>Clostridia</taxon>
        <taxon>Peptostreptococcales</taxon>
        <taxon>Peptostreptococcaceae</taxon>
        <taxon>Peptostreptococcus</taxon>
    </lineage>
</organism>
<comment type="pathway">
    <text evidence="4">Purine metabolism; AMP biosynthesis via de novo pathway; AMP from IMP: step 2/2.</text>
</comment>
<comment type="caution">
    <text evidence="6">The sequence shown here is derived from an EMBL/GenBank/DDBJ whole genome shotgun (WGS) entry which is preliminary data.</text>
</comment>
<dbReference type="PANTHER" id="PTHR43172:SF1">
    <property type="entry name" value="ADENYLOSUCCINATE LYASE"/>
    <property type="match status" value="1"/>
</dbReference>
<dbReference type="PROSITE" id="PS00163">
    <property type="entry name" value="FUMARATE_LYASES"/>
    <property type="match status" value="1"/>
</dbReference>
<dbReference type="InterPro" id="IPR020557">
    <property type="entry name" value="Fumarate_lyase_CS"/>
</dbReference>
<name>A0ABR6TLS8_9FIRM</name>
<dbReference type="PRINTS" id="PR00149">
    <property type="entry name" value="FUMRATELYASE"/>
</dbReference>
<dbReference type="Gene3D" id="1.10.275.60">
    <property type="match status" value="1"/>
</dbReference>
<evidence type="ECO:0000313" key="6">
    <source>
        <dbReference type="EMBL" id="MBC2576265.1"/>
    </source>
</evidence>
<keyword evidence="1" id="KW-0028">Amino-acid biosynthesis</keyword>
<evidence type="ECO:0000256" key="1">
    <source>
        <dbReference type="ARBA" id="ARBA00022605"/>
    </source>
</evidence>
<keyword evidence="7" id="KW-1185">Reference proteome</keyword>
<dbReference type="SMART" id="SM00998">
    <property type="entry name" value="ADSL_C"/>
    <property type="match status" value="1"/>
</dbReference>